<name>A0ACC1DCC1_9NEOP</name>
<organism evidence="1 2">
    <name type="scientific">Dendrolimus kikuchii</name>
    <dbReference type="NCBI Taxonomy" id="765133"/>
    <lineage>
        <taxon>Eukaryota</taxon>
        <taxon>Metazoa</taxon>
        <taxon>Ecdysozoa</taxon>
        <taxon>Arthropoda</taxon>
        <taxon>Hexapoda</taxon>
        <taxon>Insecta</taxon>
        <taxon>Pterygota</taxon>
        <taxon>Neoptera</taxon>
        <taxon>Endopterygota</taxon>
        <taxon>Lepidoptera</taxon>
        <taxon>Glossata</taxon>
        <taxon>Ditrysia</taxon>
        <taxon>Bombycoidea</taxon>
        <taxon>Lasiocampidae</taxon>
        <taxon>Dendrolimus</taxon>
    </lineage>
</organism>
<evidence type="ECO:0000313" key="2">
    <source>
        <dbReference type="Proteomes" id="UP000824533"/>
    </source>
</evidence>
<comment type="caution">
    <text evidence="1">The sequence shown here is derived from an EMBL/GenBank/DDBJ whole genome shotgun (WGS) entry which is preliminary data.</text>
</comment>
<dbReference type="EMBL" id="CM034391">
    <property type="protein sequence ID" value="KAJ0181389.1"/>
    <property type="molecule type" value="Genomic_DNA"/>
</dbReference>
<gene>
    <name evidence="1" type="ORF">K1T71_003474</name>
</gene>
<accession>A0ACC1DCC1</accession>
<protein>
    <submittedName>
        <fullName evidence="1">Uncharacterized protein</fullName>
    </submittedName>
</protein>
<proteinExistence type="predicted"/>
<dbReference type="Proteomes" id="UP000824533">
    <property type="component" value="Linkage Group LG05"/>
</dbReference>
<evidence type="ECO:0000313" key="1">
    <source>
        <dbReference type="EMBL" id="KAJ0181389.1"/>
    </source>
</evidence>
<sequence>MNTLGKRTLTQRSTESENNEFSKKTKKCSNTSYFYETLKEIGLILKFPEKCTASLEAVHLIRSIKIKLEKHYNYPSNVAELHENLIKICENDDVFKHYLFPNIIKISDNGEEHQLNDSVIKILLNVPIIQPKLSDFIFQKAIDFAAQRKADTWIPVILKCFSSLDSIVDGNKISTNLIDLLDITSEKMIKLQIITAIPDIVGDQELDYIPSELSRILNKDHELIPAILDCLSYLNLSDDQFEQLQKKTLNMLMTFPKYNFFPNFVKFLLIPGRTTDNAYLEVVIGIRNALGWPENESNSEIATSQVLTAAAIRDSMISSKTIANSWLKVISMCKVHTDHKPIDFIILLELFTISYEKQKQVESVIKRQIKMDTLKENLLNAAFENFVPILKNNLKHLINLAYFLLKVTGDVAVQYFASQLCTLMLSKLEDHIRTVVAELLQIGLYSKQCLMNVLMILNDVAAKDISLLKCQSVHMLTILDRMDHMSLSEIRVTMNLICALAYNNENSDIRDDINMIIRKELSNSNPIVKIQGILAGIHAVKYLMATNTEKQSESTNWRVTILNDNNLKEATQIIELISLSTRDFPDMIVFFYDELSKIISSATYINKNFMFWLTDVLTDDFQENFIINTINKDKIGEVKLLMQYCLNEDSEMEDMIAVNIAGLVLNSEADICMGTLSPLFEVVQIIHSKLHGGDLSNIDALLGCPIVMPIIVIEEIAELEQPLQSKILDCLIYTVNWFRELLNAFSSQTDFVLRKKILRRIIQIEQLEVLIAEILTKTNVVYKPPICTFNVNKYKKEQIDAKNPQNSKQKVQKKNQDQTVLTGTTRSQATQQINKSYKEKLDILQNLPLRELNLNILKLVNIDLSSDSNSCEELTVKSLKYLLNSVNIHIQNIIVSKIKRKTFLSKQDVPVYDAVLAEKYVKSINEILSKLREHLQFISNYLDEHAFQSTENESGFQLTSEILQYLICLEHIFNMLTIYLKWVGFQNAAHSGLLKSSLRTIAGVNTVLPQNDLIDILAKHFHTYEKYCLQLSTAVSLTELIRSFQIYSNKGVLKILRDMSHNFLSIQWKTPDGVLERGLYFNQSMDLFTCIYLINSELLNLKKLALQLTYDVKLLKGRNDVLPTMKSISKANFVVLYRNLGDALNESIKKTLTKGMTNSEHLGLWKEVANILKYMVEIVRTLDSRNNLSVFFNKSLPVLKLFLSQGLPILKIELKSKMEEVIEILKILQQSTRFLQSLCCHSRLKKDTVLMSKVPFVRQLSEQLVYKVKAVLAASNCPQAFWMGNLKNKDIHGEIIATQQSIDSEESNDDCDDQLPEEDVTDDTTDDEMLNPDSKSLSDIL</sequence>
<keyword evidence="2" id="KW-1185">Reference proteome</keyword>
<reference evidence="1 2" key="1">
    <citation type="journal article" date="2021" name="Front. Genet.">
        <title>Chromosome-Level Genome Assembly Reveals Significant Gene Expansion in the Toll and IMD Signaling Pathways of Dendrolimus kikuchii.</title>
        <authorList>
            <person name="Zhou J."/>
            <person name="Wu P."/>
            <person name="Xiong Z."/>
            <person name="Liu N."/>
            <person name="Zhao N."/>
            <person name="Ji M."/>
            <person name="Qiu Y."/>
            <person name="Yang B."/>
        </authorList>
    </citation>
    <scope>NUCLEOTIDE SEQUENCE [LARGE SCALE GENOMIC DNA]</scope>
    <source>
        <strain evidence="1">Ann1</strain>
    </source>
</reference>